<dbReference type="RefSeq" id="WP_172399367.1">
    <property type="nucleotide sequence ID" value="NZ_LT671858.1"/>
</dbReference>
<dbReference type="PANTHER" id="PTHR13847">
    <property type="entry name" value="SARCOSINE DEHYDROGENASE-RELATED"/>
    <property type="match status" value="1"/>
</dbReference>
<evidence type="ECO:0000313" key="2">
    <source>
        <dbReference type="EMBL" id="SIM33596.1"/>
    </source>
</evidence>
<dbReference type="GeneID" id="41587473"/>
<dbReference type="SUPFAM" id="SSF54373">
    <property type="entry name" value="FAD-linked reductases, C-terminal domain"/>
    <property type="match status" value="1"/>
</dbReference>
<dbReference type="Proteomes" id="UP000195607">
    <property type="component" value="Chromosome I"/>
</dbReference>
<protein>
    <submittedName>
        <fullName evidence="2">Glycine/D-amino acid oxidase (Deaminating)</fullName>
    </submittedName>
</protein>
<dbReference type="AlphaFoldDB" id="A0A1N5SC44"/>
<evidence type="ECO:0000259" key="1">
    <source>
        <dbReference type="Pfam" id="PF01266"/>
    </source>
</evidence>
<reference evidence="2 3" key="1">
    <citation type="submission" date="2016-04" db="EMBL/GenBank/DDBJ databases">
        <authorList>
            <person name="Evans L.H."/>
            <person name="Alamgir A."/>
            <person name="Owens N."/>
            <person name="Weber N.D."/>
            <person name="Virtaneva K."/>
            <person name="Barbian K."/>
            <person name="Babar A."/>
            <person name="Rosenke K."/>
        </authorList>
    </citation>
    <scope>NUCLEOTIDE SEQUENCE [LARGE SCALE GENOMIC DNA]</scope>
    <source>
        <strain evidence="3">S5(T) (JCM 30642 \VKM B-2941)</strain>
    </source>
</reference>
<sequence length="412" mass="45587">MNENIVVVGGGPVGAFSSYFLRKSGNSVKWISGKKITNSAAWSSAGLVGPGLSFPLPDYEGLKGNMKWLFRRDSPVRLGMGFMLSNLSWFSAYSRSRHKILSESGKKSQYMLTTGSMKILDEFVENYSMGIDIVHTGLLQTFKTQEEMTKISEELRKDGTVKFEVLLPEQCLEREPALGTKKLSGIYYPEESSLNPRKLLSEMRRINRESGIEVIENDIESVKMNGSSVKHVVSGGDAIKGDEFLISSGMGSTVIASMFGLKLPLAPGWGHSITYDDVKERPHMPVEFSEDGVYAIPMGNSLKATSFFEFRGQSFKPPAERFEYLKRVMSDKFKFLDGIEPASKSSGMRPCTPDSLAILGKSSKFTNLFWATGNCRQGVMHSGEMGRLASILIDGGKIPEEFDLFSPSRFSV</sequence>
<dbReference type="Pfam" id="PF01266">
    <property type="entry name" value="DAO"/>
    <property type="match status" value="1"/>
</dbReference>
<dbReference type="Gene3D" id="3.50.50.60">
    <property type="entry name" value="FAD/NAD(P)-binding domain"/>
    <property type="match status" value="2"/>
</dbReference>
<feature type="domain" description="FAD dependent oxidoreductase" evidence="1">
    <location>
        <begin position="5"/>
        <end position="389"/>
    </location>
</feature>
<proteinExistence type="predicted"/>
<dbReference type="EMBL" id="LT671858">
    <property type="protein sequence ID" value="SIM33596.1"/>
    <property type="molecule type" value="Genomic_DNA"/>
</dbReference>
<dbReference type="SUPFAM" id="SSF51905">
    <property type="entry name" value="FAD/NAD(P)-binding domain"/>
    <property type="match status" value="1"/>
</dbReference>
<dbReference type="GO" id="GO:0005737">
    <property type="term" value="C:cytoplasm"/>
    <property type="evidence" value="ECO:0007669"/>
    <property type="project" value="TreeGrafter"/>
</dbReference>
<dbReference type="Gene3D" id="3.30.9.10">
    <property type="entry name" value="D-Amino Acid Oxidase, subunit A, domain 2"/>
    <property type="match status" value="1"/>
</dbReference>
<dbReference type="InterPro" id="IPR036188">
    <property type="entry name" value="FAD/NAD-bd_sf"/>
</dbReference>
<evidence type="ECO:0000313" key="3">
    <source>
        <dbReference type="Proteomes" id="UP000195607"/>
    </source>
</evidence>
<organism evidence="2 3">
    <name type="scientific">Cuniculiplasma divulgatum</name>
    <dbReference type="NCBI Taxonomy" id="1673428"/>
    <lineage>
        <taxon>Archaea</taxon>
        <taxon>Methanobacteriati</taxon>
        <taxon>Thermoplasmatota</taxon>
        <taxon>Thermoplasmata</taxon>
        <taxon>Thermoplasmatales</taxon>
        <taxon>Cuniculiplasmataceae</taxon>
        <taxon>Cuniculiplasma</taxon>
    </lineage>
</organism>
<name>A0A1N5SC44_9ARCH</name>
<gene>
    <name evidence="2" type="ORF">CSP5_0164</name>
</gene>
<dbReference type="InterPro" id="IPR006076">
    <property type="entry name" value="FAD-dep_OxRdtase"/>
</dbReference>
<accession>A0A1N5SC44</accession>